<keyword evidence="5" id="KW-0812">Transmembrane</keyword>
<keyword evidence="8" id="KW-1185">Reference proteome</keyword>
<evidence type="ECO:0000256" key="5">
    <source>
        <dbReference type="SAM" id="Phobius"/>
    </source>
</evidence>
<evidence type="ECO:0000256" key="1">
    <source>
        <dbReference type="ARBA" id="ARBA00007992"/>
    </source>
</evidence>
<evidence type="ECO:0000256" key="3">
    <source>
        <dbReference type="ARBA" id="ARBA00022827"/>
    </source>
</evidence>
<keyword evidence="2" id="KW-0285">Flavoprotein</keyword>
<dbReference type="OrthoDB" id="655030at2759"/>
<dbReference type="Proteomes" id="UP000749646">
    <property type="component" value="Unassembled WGS sequence"/>
</dbReference>
<feature type="domain" description="FAD-binding" evidence="6">
    <location>
        <begin position="15"/>
        <end position="184"/>
    </location>
</feature>
<accession>A0A9P6LQW7</accession>
<dbReference type="PANTHER" id="PTHR47356">
    <property type="entry name" value="FAD-DEPENDENT MONOOXYGENASE ASQG-RELATED"/>
    <property type="match status" value="1"/>
</dbReference>
<dbReference type="GO" id="GO:0004497">
    <property type="term" value="F:monooxygenase activity"/>
    <property type="evidence" value="ECO:0007669"/>
    <property type="project" value="InterPro"/>
</dbReference>
<proteinExistence type="inferred from homology"/>
<dbReference type="EMBL" id="JAAAHW010010554">
    <property type="protein sequence ID" value="KAF9924806.1"/>
    <property type="molecule type" value="Genomic_DNA"/>
</dbReference>
<dbReference type="InterPro" id="IPR050562">
    <property type="entry name" value="FAD_mOase_fung"/>
</dbReference>
<dbReference type="PRINTS" id="PR00420">
    <property type="entry name" value="RNGMNOXGNASE"/>
</dbReference>
<evidence type="ECO:0000313" key="8">
    <source>
        <dbReference type="Proteomes" id="UP000749646"/>
    </source>
</evidence>
<feature type="non-terminal residue" evidence="7">
    <location>
        <position position="1"/>
    </location>
</feature>
<dbReference type="PANTHER" id="PTHR47356:SF2">
    <property type="entry name" value="FAD-BINDING DOMAIN-CONTAINING PROTEIN-RELATED"/>
    <property type="match status" value="1"/>
</dbReference>
<dbReference type="Gene3D" id="3.50.50.60">
    <property type="entry name" value="FAD/NAD(P)-binding domain"/>
    <property type="match status" value="1"/>
</dbReference>
<reference evidence="7" key="1">
    <citation type="journal article" date="2020" name="Fungal Divers.">
        <title>Resolving the Mortierellaceae phylogeny through synthesis of multi-gene phylogenetics and phylogenomics.</title>
        <authorList>
            <person name="Vandepol N."/>
            <person name="Liber J."/>
            <person name="Desiro A."/>
            <person name="Na H."/>
            <person name="Kennedy M."/>
            <person name="Barry K."/>
            <person name="Grigoriev I.V."/>
            <person name="Miller A.N."/>
            <person name="O'Donnell K."/>
            <person name="Stajich J.E."/>
            <person name="Bonito G."/>
        </authorList>
    </citation>
    <scope>NUCLEOTIDE SEQUENCE</scope>
    <source>
        <strain evidence="7">MES-2147</strain>
    </source>
</reference>
<evidence type="ECO:0000313" key="7">
    <source>
        <dbReference type="EMBL" id="KAF9924806.1"/>
    </source>
</evidence>
<organism evidence="7 8">
    <name type="scientific">Modicella reniformis</name>
    <dbReference type="NCBI Taxonomy" id="1440133"/>
    <lineage>
        <taxon>Eukaryota</taxon>
        <taxon>Fungi</taxon>
        <taxon>Fungi incertae sedis</taxon>
        <taxon>Mucoromycota</taxon>
        <taxon>Mortierellomycotina</taxon>
        <taxon>Mortierellomycetes</taxon>
        <taxon>Mortierellales</taxon>
        <taxon>Mortierellaceae</taxon>
        <taxon>Modicella</taxon>
    </lineage>
</organism>
<feature type="transmembrane region" description="Helical" evidence="5">
    <location>
        <begin position="12"/>
        <end position="31"/>
    </location>
</feature>
<protein>
    <recommendedName>
        <fullName evidence="6">FAD-binding domain-containing protein</fullName>
    </recommendedName>
</protein>
<comment type="caution">
    <text evidence="7">The sequence shown here is derived from an EMBL/GenBank/DDBJ whole genome shotgun (WGS) entry which is preliminary data.</text>
</comment>
<dbReference type="SUPFAM" id="SSF51905">
    <property type="entry name" value="FAD/NAD(P)-binding domain"/>
    <property type="match status" value="1"/>
</dbReference>
<dbReference type="AlphaFoldDB" id="A0A9P6LQW7"/>
<dbReference type="InterPro" id="IPR002938">
    <property type="entry name" value="FAD-bd"/>
</dbReference>
<evidence type="ECO:0000259" key="6">
    <source>
        <dbReference type="Pfam" id="PF01494"/>
    </source>
</evidence>
<gene>
    <name evidence="7" type="ORF">BGZ65_008138</name>
</gene>
<keyword evidence="4" id="KW-0560">Oxidoreductase</keyword>
<keyword evidence="3" id="KW-0274">FAD</keyword>
<dbReference type="InterPro" id="IPR036188">
    <property type="entry name" value="FAD/NAD-bd_sf"/>
</dbReference>
<comment type="similarity">
    <text evidence="1">Belongs to the paxM FAD-dependent monooxygenase family.</text>
</comment>
<evidence type="ECO:0000256" key="2">
    <source>
        <dbReference type="ARBA" id="ARBA00022630"/>
    </source>
</evidence>
<keyword evidence="5" id="KW-1133">Transmembrane helix</keyword>
<name>A0A9P6LQW7_9FUNG</name>
<evidence type="ECO:0000256" key="4">
    <source>
        <dbReference type="ARBA" id="ARBA00023002"/>
    </source>
</evidence>
<dbReference type="Pfam" id="PF01494">
    <property type="entry name" value="FAD_binding_3"/>
    <property type="match status" value="1"/>
</dbReference>
<sequence>MSTQQHLERGPMPVVMIVGAGIGGLMLAMLLEKLDISYRVFERASEVRPLGSAIMLDATILPVFEQLGLLEDIQKIALPCHKAEFYNDRMKRLGDIDFTGHEKLLGYANYIVTRTSLYQLLLQHIPTHNVSVNMNVIRTEDHEGRVQIYCSDNTRYEADILVGADGVFSTVRQSLHNQLEEKGLLPRVDIDNLEVGYVNVMGVTTPKDPEKFHQLKDKYAHMTSALDTRGERAWSTVTVSNNQICWHLMARLPAADTKAQQLHNPEWEPDSVEVVCRDFEDSSCPLGGTMSEIMDDTPKLQISK</sequence>
<dbReference type="GO" id="GO:0071949">
    <property type="term" value="F:FAD binding"/>
    <property type="evidence" value="ECO:0007669"/>
    <property type="project" value="InterPro"/>
</dbReference>
<keyword evidence="5" id="KW-0472">Membrane</keyword>